<name>A0A9P1EHE4_CUSEU</name>
<dbReference type="EMBL" id="CAMAPE010000050">
    <property type="protein sequence ID" value="CAH9106802.1"/>
    <property type="molecule type" value="Genomic_DNA"/>
</dbReference>
<feature type="region of interest" description="Disordered" evidence="1">
    <location>
        <begin position="1"/>
        <end position="29"/>
    </location>
</feature>
<feature type="compositionally biased region" description="Polar residues" evidence="1">
    <location>
        <begin position="1"/>
        <end position="16"/>
    </location>
</feature>
<evidence type="ECO:0000313" key="2">
    <source>
        <dbReference type="EMBL" id="CAH9106802.1"/>
    </source>
</evidence>
<dbReference type="Proteomes" id="UP001152484">
    <property type="component" value="Unassembled WGS sequence"/>
</dbReference>
<gene>
    <name evidence="2" type="ORF">CEURO_LOCUS17471</name>
</gene>
<evidence type="ECO:0000256" key="1">
    <source>
        <dbReference type="SAM" id="MobiDB-lite"/>
    </source>
</evidence>
<organism evidence="2 3">
    <name type="scientific">Cuscuta europaea</name>
    <name type="common">European dodder</name>
    <dbReference type="NCBI Taxonomy" id="41803"/>
    <lineage>
        <taxon>Eukaryota</taxon>
        <taxon>Viridiplantae</taxon>
        <taxon>Streptophyta</taxon>
        <taxon>Embryophyta</taxon>
        <taxon>Tracheophyta</taxon>
        <taxon>Spermatophyta</taxon>
        <taxon>Magnoliopsida</taxon>
        <taxon>eudicotyledons</taxon>
        <taxon>Gunneridae</taxon>
        <taxon>Pentapetalae</taxon>
        <taxon>asterids</taxon>
        <taxon>lamiids</taxon>
        <taxon>Solanales</taxon>
        <taxon>Convolvulaceae</taxon>
        <taxon>Cuscuteae</taxon>
        <taxon>Cuscuta</taxon>
        <taxon>Cuscuta subgen. Cuscuta</taxon>
    </lineage>
</organism>
<proteinExistence type="predicted"/>
<comment type="caution">
    <text evidence="2">The sequence shown here is derived from an EMBL/GenBank/DDBJ whole genome shotgun (WGS) entry which is preliminary data.</text>
</comment>
<evidence type="ECO:0000313" key="3">
    <source>
        <dbReference type="Proteomes" id="UP001152484"/>
    </source>
</evidence>
<keyword evidence="3" id="KW-1185">Reference proteome</keyword>
<sequence>MQVHNANASINESVPSDNGLEVEDEHEKHEVVTHVAEEGHQAHVEHVDMHEAASDVGQQSQIGYRATCIISNIMHEVDNANASDINDFVPSDTAYWDEVVEW</sequence>
<protein>
    <submittedName>
        <fullName evidence="2">Uncharacterized protein</fullName>
    </submittedName>
</protein>
<accession>A0A9P1EHE4</accession>
<dbReference type="AlphaFoldDB" id="A0A9P1EHE4"/>
<reference evidence="2" key="1">
    <citation type="submission" date="2022-07" db="EMBL/GenBank/DDBJ databases">
        <authorList>
            <person name="Macas J."/>
            <person name="Novak P."/>
            <person name="Neumann P."/>
        </authorList>
    </citation>
    <scope>NUCLEOTIDE SEQUENCE</scope>
</reference>